<comment type="subcellular location">
    <subcellularLocation>
        <location evidence="1">Endoplasmic reticulum membrane</location>
        <topology evidence="1">Multi-pass membrane protein</topology>
    </subcellularLocation>
</comment>
<name>A0A1G1VCT7_9BACT</name>
<evidence type="ECO:0000256" key="9">
    <source>
        <dbReference type="ARBA" id="ARBA00023136"/>
    </source>
</evidence>
<feature type="transmembrane region" description="Helical" evidence="10">
    <location>
        <begin position="177"/>
        <end position="207"/>
    </location>
</feature>
<keyword evidence="8 10" id="KW-1133">Transmembrane helix</keyword>
<evidence type="ECO:0000256" key="6">
    <source>
        <dbReference type="ARBA" id="ARBA00022692"/>
    </source>
</evidence>
<dbReference type="GO" id="GO:0031501">
    <property type="term" value="C:mannosyltransferase complex"/>
    <property type="evidence" value="ECO:0007669"/>
    <property type="project" value="TreeGrafter"/>
</dbReference>
<feature type="transmembrane region" description="Helical" evidence="10">
    <location>
        <begin position="361"/>
        <end position="383"/>
    </location>
</feature>
<dbReference type="AlphaFoldDB" id="A0A1G1VCT7"/>
<keyword evidence="4" id="KW-0328">Glycosyltransferase</keyword>
<keyword evidence="9 10" id="KW-0472">Membrane</keyword>
<dbReference type="GO" id="GO:0004376">
    <property type="term" value="F:GPI mannosyltransferase activity"/>
    <property type="evidence" value="ECO:0007669"/>
    <property type="project" value="InterPro"/>
</dbReference>
<feature type="transmembrane region" description="Helical" evidence="10">
    <location>
        <begin position="104"/>
        <end position="123"/>
    </location>
</feature>
<evidence type="ECO:0000256" key="7">
    <source>
        <dbReference type="ARBA" id="ARBA00022824"/>
    </source>
</evidence>
<dbReference type="PANTHER" id="PTHR12468:SF2">
    <property type="entry name" value="GPI MANNOSYLTRANSFERASE 2"/>
    <property type="match status" value="1"/>
</dbReference>
<dbReference type="PANTHER" id="PTHR12468">
    <property type="entry name" value="GPI MANNOSYLTRANSFERASE 2"/>
    <property type="match status" value="1"/>
</dbReference>
<evidence type="ECO:0000313" key="12">
    <source>
        <dbReference type="Proteomes" id="UP000178659"/>
    </source>
</evidence>
<dbReference type="EMBL" id="MHCC01000022">
    <property type="protein sequence ID" value="OGY13012.1"/>
    <property type="molecule type" value="Genomic_DNA"/>
</dbReference>
<dbReference type="GO" id="GO:0006506">
    <property type="term" value="P:GPI anchor biosynthetic process"/>
    <property type="evidence" value="ECO:0007669"/>
    <property type="project" value="UniProtKB-UniPathway"/>
</dbReference>
<dbReference type="InterPro" id="IPR007315">
    <property type="entry name" value="PIG-V/Gpi18"/>
</dbReference>
<evidence type="ECO:0000313" key="11">
    <source>
        <dbReference type="EMBL" id="OGY13012.1"/>
    </source>
</evidence>
<evidence type="ECO:0000256" key="2">
    <source>
        <dbReference type="ARBA" id="ARBA00004687"/>
    </source>
</evidence>
<gene>
    <name evidence="11" type="ORF">A3A77_01710</name>
</gene>
<sequence>MFTKAWNNPLIKIALMFATWRIATFLFAAISVGLVPLRSHDFLGGTYDHYSQNPLFWGWGNFDGEHYLSIVQKGYGQLQQAFFPGFPLLIRYTTSLFGLASENILTVGLLISNLSFLSALFLLRKIILLDYSSKVAHYALLSAIVFPTSFYFGSFYTESTFLLLLLTSVYCIRQKKWLLAGIFGGIASSFRLVGIFLLPMAIVEFYLMRKEQKKAQLSSLLAFFLFPSGLAAYMIYLQLSQGDPLMFYSLQTIVGEHRETQIITLPQVFWRYLKMLGSFRFDPTYFSIGMELLSAVFGVLLLIVGYIRKIRTSYLVFGFLGLMLPTFTGSFSSLPRYILVLFPFYVIIGEYASSRGLLFKYIYYCISLLLLFVETMLFFRGYWVA</sequence>
<evidence type="ECO:0000256" key="3">
    <source>
        <dbReference type="ARBA" id="ARBA00022502"/>
    </source>
</evidence>
<feature type="transmembrane region" description="Helical" evidence="10">
    <location>
        <begin position="135"/>
        <end position="157"/>
    </location>
</feature>
<dbReference type="GO" id="GO:0016020">
    <property type="term" value="C:membrane"/>
    <property type="evidence" value="ECO:0007669"/>
    <property type="project" value="GOC"/>
</dbReference>
<feature type="transmembrane region" description="Helical" evidence="10">
    <location>
        <begin position="314"/>
        <end position="331"/>
    </location>
</feature>
<protein>
    <recommendedName>
        <fullName evidence="13">Glycosyltransferase RgtA/B/C/D-like domain-containing protein</fullName>
    </recommendedName>
</protein>
<evidence type="ECO:0000256" key="4">
    <source>
        <dbReference type="ARBA" id="ARBA00022676"/>
    </source>
</evidence>
<dbReference type="Proteomes" id="UP000178659">
    <property type="component" value="Unassembled WGS sequence"/>
</dbReference>
<evidence type="ECO:0008006" key="13">
    <source>
        <dbReference type="Google" id="ProtNLM"/>
    </source>
</evidence>
<dbReference type="GO" id="GO:0000009">
    <property type="term" value="F:alpha-1,6-mannosyltransferase activity"/>
    <property type="evidence" value="ECO:0007669"/>
    <property type="project" value="InterPro"/>
</dbReference>
<organism evidence="11 12">
    <name type="scientific">Candidatus Blackburnbacteria bacterium RIFCSPLOWO2_01_FULL_40_20</name>
    <dbReference type="NCBI Taxonomy" id="1797519"/>
    <lineage>
        <taxon>Bacteria</taxon>
        <taxon>Candidatus Blackburniibacteriota</taxon>
    </lineage>
</organism>
<keyword evidence="7" id="KW-0256">Endoplasmic reticulum</keyword>
<dbReference type="UniPathway" id="UPA00196"/>
<keyword evidence="5" id="KW-0808">Transferase</keyword>
<proteinExistence type="predicted"/>
<evidence type="ECO:0000256" key="5">
    <source>
        <dbReference type="ARBA" id="ARBA00022679"/>
    </source>
</evidence>
<keyword evidence="3" id="KW-0337">GPI-anchor biosynthesis</keyword>
<feature type="transmembrane region" description="Helical" evidence="10">
    <location>
        <begin position="12"/>
        <end position="35"/>
    </location>
</feature>
<feature type="transmembrane region" description="Helical" evidence="10">
    <location>
        <begin position="285"/>
        <end position="307"/>
    </location>
</feature>
<evidence type="ECO:0000256" key="1">
    <source>
        <dbReference type="ARBA" id="ARBA00004477"/>
    </source>
</evidence>
<evidence type="ECO:0000256" key="10">
    <source>
        <dbReference type="SAM" id="Phobius"/>
    </source>
</evidence>
<feature type="transmembrane region" description="Helical" evidence="10">
    <location>
        <begin position="219"/>
        <end position="239"/>
    </location>
</feature>
<reference evidence="11 12" key="1">
    <citation type="journal article" date="2016" name="Nat. Commun.">
        <title>Thousands of microbial genomes shed light on interconnected biogeochemical processes in an aquifer system.</title>
        <authorList>
            <person name="Anantharaman K."/>
            <person name="Brown C.T."/>
            <person name="Hug L.A."/>
            <person name="Sharon I."/>
            <person name="Castelle C.J."/>
            <person name="Probst A.J."/>
            <person name="Thomas B.C."/>
            <person name="Singh A."/>
            <person name="Wilkins M.J."/>
            <person name="Karaoz U."/>
            <person name="Brodie E.L."/>
            <person name="Williams K.H."/>
            <person name="Hubbard S.S."/>
            <person name="Banfield J.F."/>
        </authorList>
    </citation>
    <scope>NUCLEOTIDE SEQUENCE [LARGE SCALE GENOMIC DNA]</scope>
</reference>
<comment type="pathway">
    <text evidence="2">Glycolipid biosynthesis; glycosylphosphatidylinositol-anchor biosynthesis.</text>
</comment>
<feature type="transmembrane region" description="Helical" evidence="10">
    <location>
        <begin position="337"/>
        <end position="354"/>
    </location>
</feature>
<comment type="caution">
    <text evidence="11">The sequence shown here is derived from an EMBL/GenBank/DDBJ whole genome shotgun (WGS) entry which is preliminary data.</text>
</comment>
<accession>A0A1G1VCT7</accession>
<keyword evidence="6 10" id="KW-0812">Transmembrane</keyword>
<evidence type="ECO:0000256" key="8">
    <source>
        <dbReference type="ARBA" id="ARBA00022989"/>
    </source>
</evidence>